<protein>
    <submittedName>
        <fullName evidence="1">Uncharacterized protein</fullName>
    </submittedName>
</protein>
<keyword evidence="2" id="KW-1185">Reference proteome</keyword>
<dbReference type="EMBL" id="CM039433">
    <property type="protein sequence ID" value="KAI4328547.1"/>
    <property type="molecule type" value="Genomic_DNA"/>
</dbReference>
<reference evidence="1 2" key="1">
    <citation type="journal article" date="2022" name="DNA Res.">
        <title>Chromosomal-level genome assembly of the orchid tree Bauhinia variegata (Leguminosae; Cercidoideae) supports the allotetraploid origin hypothesis of Bauhinia.</title>
        <authorList>
            <person name="Zhong Y."/>
            <person name="Chen Y."/>
            <person name="Zheng D."/>
            <person name="Pang J."/>
            <person name="Liu Y."/>
            <person name="Luo S."/>
            <person name="Meng S."/>
            <person name="Qian L."/>
            <person name="Wei D."/>
            <person name="Dai S."/>
            <person name="Zhou R."/>
        </authorList>
    </citation>
    <scope>NUCLEOTIDE SEQUENCE [LARGE SCALE GENOMIC DNA]</scope>
    <source>
        <strain evidence="1">BV-YZ2020</strain>
    </source>
</reference>
<sequence length="610" mass="68435">MATLLLIISVSSLLWPFQVSSLPVPSLSKRSSLSVEKSEDVMVSPNGMFSAGFLAVGVNAYSFAIWFTEPPGQNQNQKPTIVWMANRDQPVNGKRSTLSLDARGNLILTDAGQFNVWATNTSSPSSVELHLEDTGDLVLKEIMVGGSKILWQSFDFPTNTLLPHQSFTRRTSLVSSRSETNHSSGFYKLFFNNDNIIRLLYDNGDISSGYWPDPWLMPVQLKRSTYNASRIAVLDSLGNFTSSDNFTFITSDHGTVLQRRFIVDHDGNLRVYSRKDATEKWYVSWQAQMNPCRIHGVCGPNSICTIDPGSGSKCSCVPGYRLKNVKDLSQGCEQTYNISCTTSESYSFVQLSHVDFYGYDIGNFLGITFEECSKKCLESCYCIGFQYSFNKGDGHFNCYPKTMLLNGCHSPAFEGAFYLKLPNVNSSSYESFIEESSTHCSNETREVERMYVKDHENGKVKLMLWFAVGIGGIEVICILVVWGFLIRSGQQSGKNAQGYLPLGTGFRSYTYSELKKATQGKSQMMMGIQNKDGGEVGNWRLVTWMRAEKTRASADASWLKEIIDPMIEGDFDLYKMQALVEVALQCVEEDRDARPTMKQVVEMLQTYEND</sequence>
<evidence type="ECO:0000313" key="1">
    <source>
        <dbReference type="EMBL" id="KAI4328547.1"/>
    </source>
</evidence>
<name>A0ACB9MY43_BAUVA</name>
<gene>
    <name evidence="1" type="ORF">L6164_020891</name>
</gene>
<accession>A0ACB9MY43</accession>
<evidence type="ECO:0000313" key="2">
    <source>
        <dbReference type="Proteomes" id="UP000828941"/>
    </source>
</evidence>
<organism evidence="1 2">
    <name type="scientific">Bauhinia variegata</name>
    <name type="common">Purple orchid tree</name>
    <name type="synonym">Phanera variegata</name>
    <dbReference type="NCBI Taxonomy" id="167791"/>
    <lineage>
        <taxon>Eukaryota</taxon>
        <taxon>Viridiplantae</taxon>
        <taxon>Streptophyta</taxon>
        <taxon>Embryophyta</taxon>
        <taxon>Tracheophyta</taxon>
        <taxon>Spermatophyta</taxon>
        <taxon>Magnoliopsida</taxon>
        <taxon>eudicotyledons</taxon>
        <taxon>Gunneridae</taxon>
        <taxon>Pentapetalae</taxon>
        <taxon>rosids</taxon>
        <taxon>fabids</taxon>
        <taxon>Fabales</taxon>
        <taxon>Fabaceae</taxon>
        <taxon>Cercidoideae</taxon>
        <taxon>Cercideae</taxon>
        <taxon>Bauhiniinae</taxon>
        <taxon>Bauhinia</taxon>
    </lineage>
</organism>
<comment type="caution">
    <text evidence="1">The sequence shown here is derived from an EMBL/GenBank/DDBJ whole genome shotgun (WGS) entry which is preliminary data.</text>
</comment>
<proteinExistence type="predicted"/>
<dbReference type="Proteomes" id="UP000828941">
    <property type="component" value="Chromosome 8"/>
</dbReference>